<dbReference type="EMBL" id="JAAALK010001690">
    <property type="protein sequence ID" value="KAG8040789.1"/>
    <property type="molecule type" value="Genomic_DNA"/>
</dbReference>
<gene>
    <name evidence="3" type="ORF">GUJ93_ZPchr0002g23695</name>
    <name evidence="2" type="ORF">GUJ93_ZPchr0402g33737</name>
</gene>
<feature type="region of interest" description="Disordered" evidence="1">
    <location>
        <begin position="1"/>
        <end position="33"/>
    </location>
</feature>
<sequence>MSTSSPSSPMAASLTTRSTSVSDTTPASSPLLIDHPQPVHVVRLRLLDRLSERALRRARHHLPPLLSISGGGWDVAVSCARAAGLVRGHLLLLLRHADPQPRPQLRHRPGSRGGPSLITCRPPSSLDDLRVDGDGVDRRRTHRPDGLDHLAVARDGEHGLVHRAEVAPGSRQDALQLAAVRAQEAHHVHLRQRHHPVPRRPAPTRVLDELHRHDVVRRALQRHQRSGYPLAERLHAIHIPSHLQFTIHKSK</sequence>
<reference evidence="3" key="1">
    <citation type="journal article" date="2021" name="bioRxiv">
        <title>Whole Genome Assembly and Annotation of Northern Wild Rice, Zizania palustris L., Supports a Whole Genome Duplication in the Zizania Genus.</title>
        <authorList>
            <person name="Haas M."/>
            <person name="Kono T."/>
            <person name="Macchietto M."/>
            <person name="Millas R."/>
            <person name="McGilp L."/>
            <person name="Shao M."/>
            <person name="Duquette J."/>
            <person name="Hirsch C.N."/>
            <person name="Kimball J."/>
        </authorList>
    </citation>
    <scope>NUCLEOTIDE SEQUENCE</scope>
    <source>
        <tissue evidence="3">Fresh leaf tissue</tissue>
    </source>
</reference>
<accession>A0A8J5VFP6</accession>
<reference evidence="3" key="2">
    <citation type="submission" date="2021-02" db="EMBL/GenBank/DDBJ databases">
        <authorList>
            <person name="Kimball J.A."/>
            <person name="Haas M.W."/>
            <person name="Macchietto M."/>
            <person name="Kono T."/>
            <person name="Duquette J."/>
            <person name="Shao M."/>
        </authorList>
    </citation>
    <scope>NUCLEOTIDE SEQUENCE</scope>
    <source>
        <tissue evidence="3">Fresh leaf tissue</tissue>
    </source>
</reference>
<comment type="caution">
    <text evidence="3">The sequence shown here is derived from an EMBL/GenBank/DDBJ whole genome shotgun (WGS) entry which is preliminary data.</text>
</comment>
<dbReference type="EMBL" id="JAAALK010000287">
    <property type="protein sequence ID" value="KAG8058156.1"/>
    <property type="molecule type" value="Genomic_DNA"/>
</dbReference>
<dbReference type="AlphaFoldDB" id="A0A8J5VFP6"/>
<organism evidence="3 4">
    <name type="scientific">Zizania palustris</name>
    <name type="common">Northern wild rice</name>
    <dbReference type="NCBI Taxonomy" id="103762"/>
    <lineage>
        <taxon>Eukaryota</taxon>
        <taxon>Viridiplantae</taxon>
        <taxon>Streptophyta</taxon>
        <taxon>Embryophyta</taxon>
        <taxon>Tracheophyta</taxon>
        <taxon>Spermatophyta</taxon>
        <taxon>Magnoliopsida</taxon>
        <taxon>Liliopsida</taxon>
        <taxon>Poales</taxon>
        <taxon>Poaceae</taxon>
        <taxon>BOP clade</taxon>
        <taxon>Oryzoideae</taxon>
        <taxon>Oryzeae</taxon>
        <taxon>Zizaniinae</taxon>
        <taxon>Zizania</taxon>
    </lineage>
</organism>
<evidence type="ECO:0000313" key="2">
    <source>
        <dbReference type="EMBL" id="KAG8040789.1"/>
    </source>
</evidence>
<feature type="region of interest" description="Disordered" evidence="1">
    <location>
        <begin position="100"/>
        <end position="143"/>
    </location>
</feature>
<evidence type="ECO:0000313" key="3">
    <source>
        <dbReference type="EMBL" id="KAG8058156.1"/>
    </source>
</evidence>
<feature type="compositionally biased region" description="Low complexity" evidence="1">
    <location>
        <begin position="1"/>
        <end position="15"/>
    </location>
</feature>
<dbReference type="Proteomes" id="UP000729402">
    <property type="component" value="Unassembled WGS sequence"/>
</dbReference>
<feature type="compositionally biased region" description="Basic and acidic residues" evidence="1">
    <location>
        <begin position="127"/>
        <end position="143"/>
    </location>
</feature>
<evidence type="ECO:0000313" key="4">
    <source>
        <dbReference type="Proteomes" id="UP000729402"/>
    </source>
</evidence>
<protein>
    <submittedName>
        <fullName evidence="3">Uncharacterized protein</fullName>
    </submittedName>
</protein>
<evidence type="ECO:0000256" key="1">
    <source>
        <dbReference type="SAM" id="MobiDB-lite"/>
    </source>
</evidence>
<keyword evidence="4" id="KW-1185">Reference proteome</keyword>
<feature type="compositionally biased region" description="Polar residues" evidence="1">
    <location>
        <begin position="16"/>
        <end position="28"/>
    </location>
</feature>
<name>A0A8J5VFP6_ZIZPA</name>
<proteinExistence type="predicted"/>